<dbReference type="SUPFAM" id="SSF51110">
    <property type="entry name" value="alpha-D-mannose-specific plant lectins"/>
    <property type="match status" value="1"/>
</dbReference>
<comment type="caution">
    <text evidence="4">The sequence shown here is derived from an EMBL/GenBank/DDBJ whole genome shotgun (WGS) entry which is preliminary data.</text>
</comment>
<dbReference type="Gene3D" id="3.30.200.20">
    <property type="entry name" value="Phosphorylase Kinase, domain 1"/>
    <property type="match status" value="1"/>
</dbReference>
<protein>
    <recommendedName>
        <fullName evidence="3">Bulb-type lectin domain-containing protein</fullName>
    </recommendedName>
</protein>
<organism evidence="4 5">
    <name type="scientific">Datura stramonium</name>
    <name type="common">Jimsonweed</name>
    <name type="synonym">Common thornapple</name>
    <dbReference type="NCBI Taxonomy" id="4076"/>
    <lineage>
        <taxon>Eukaryota</taxon>
        <taxon>Viridiplantae</taxon>
        <taxon>Streptophyta</taxon>
        <taxon>Embryophyta</taxon>
        <taxon>Tracheophyta</taxon>
        <taxon>Spermatophyta</taxon>
        <taxon>Magnoliopsida</taxon>
        <taxon>eudicotyledons</taxon>
        <taxon>Gunneridae</taxon>
        <taxon>Pentapetalae</taxon>
        <taxon>asterids</taxon>
        <taxon>lamiids</taxon>
        <taxon>Solanales</taxon>
        <taxon>Solanaceae</taxon>
        <taxon>Solanoideae</taxon>
        <taxon>Datureae</taxon>
        <taxon>Datura</taxon>
    </lineage>
</organism>
<dbReference type="SMART" id="SM00108">
    <property type="entry name" value="B_lectin"/>
    <property type="match status" value="1"/>
</dbReference>
<feature type="domain" description="Bulb-type lectin" evidence="3">
    <location>
        <begin position="1"/>
        <end position="90"/>
    </location>
</feature>
<dbReference type="Gene3D" id="2.90.10.10">
    <property type="entry name" value="Bulb-type lectin domain"/>
    <property type="match status" value="1"/>
</dbReference>
<keyword evidence="5" id="KW-1185">Reference proteome</keyword>
<proteinExistence type="predicted"/>
<keyword evidence="2" id="KW-0325">Glycoprotein</keyword>
<gene>
    <name evidence="4" type="ORF">HAX54_010060</name>
</gene>
<evidence type="ECO:0000256" key="1">
    <source>
        <dbReference type="ARBA" id="ARBA00022729"/>
    </source>
</evidence>
<dbReference type="Pfam" id="PF01453">
    <property type="entry name" value="B_lectin"/>
    <property type="match status" value="1"/>
</dbReference>
<dbReference type="SUPFAM" id="SSF56112">
    <property type="entry name" value="Protein kinase-like (PK-like)"/>
    <property type="match status" value="1"/>
</dbReference>
<dbReference type="PANTHER" id="PTHR32444">
    <property type="entry name" value="BULB-TYPE LECTIN DOMAIN-CONTAINING PROTEIN"/>
    <property type="match status" value="1"/>
</dbReference>
<keyword evidence="1" id="KW-0732">Signal</keyword>
<evidence type="ECO:0000313" key="5">
    <source>
        <dbReference type="Proteomes" id="UP000823775"/>
    </source>
</evidence>
<dbReference type="InterPro" id="IPR011009">
    <property type="entry name" value="Kinase-like_dom_sf"/>
</dbReference>
<dbReference type="EMBL" id="JACEIK010001548">
    <property type="protein sequence ID" value="MCD7470323.1"/>
    <property type="molecule type" value="Genomic_DNA"/>
</dbReference>
<dbReference type="PANTHER" id="PTHR32444:SF172">
    <property type="entry name" value="RECEPTOR-LIKE SERINE_THREONINE-PROTEIN KINASE"/>
    <property type="match status" value="1"/>
</dbReference>
<sequence>MLQAVGPQEGNDCLPTVVWVANREKPLPDTSSVVLKVTKQGILALLNDKNAFIWSTNTSRSVQNPVALLLDSSDLVVKDANDGNPEKLDWQGFNIPTDTFLPIMKLGNNFQTGQEVCLSAMKNDSDPTPGEFTRHIDPTGYSQALVKCGTSVLGHSGPWNGLGWSGDCAPPPNQSSMYKVQFVFNKEETEKEQTETQRRIELPLFQLSTITRATNNFSVNNKIGEGGFGPVYKGVLEEEKEMAVKRLSDISTQGLDEFKN</sequence>
<dbReference type="InterPro" id="IPR036426">
    <property type="entry name" value="Bulb-type_lectin_dom_sf"/>
</dbReference>
<dbReference type="Proteomes" id="UP000823775">
    <property type="component" value="Unassembled WGS sequence"/>
</dbReference>
<accession>A0ABS8TGQ4</accession>
<name>A0ABS8TGQ4_DATST</name>
<reference evidence="4 5" key="1">
    <citation type="journal article" date="2021" name="BMC Genomics">
        <title>Datura genome reveals duplications of psychoactive alkaloid biosynthetic genes and high mutation rate following tissue culture.</title>
        <authorList>
            <person name="Rajewski A."/>
            <person name="Carter-House D."/>
            <person name="Stajich J."/>
            <person name="Litt A."/>
        </authorList>
    </citation>
    <scope>NUCLEOTIDE SEQUENCE [LARGE SCALE GENOMIC DNA]</scope>
    <source>
        <strain evidence="4">AR-01</strain>
    </source>
</reference>
<dbReference type="InterPro" id="IPR001480">
    <property type="entry name" value="Bulb-type_lectin_dom"/>
</dbReference>
<evidence type="ECO:0000313" key="4">
    <source>
        <dbReference type="EMBL" id="MCD7470323.1"/>
    </source>
</evidence>
<evidence type="ECO:0000259" key="3">
    <source>
        <dbReference type="PROSITE" id="PS50927"/>
    </source>
</evidence>
<dbReference type="PROSITE" id="PS50927">
    <property type="entry name" value="BULB_LECTIN"/>
    <property type="match status" value="1"/>
</dbReference>
<evidence type="ECO:0000256" key="2">
    <source>
        <dbReference type="ARBA" id="ARBA00023180"/>
    </source>
</evidence>